<feature type="region of interest" description="Disordered" evidence="1">
    <location>
        <begin position="143"/>
        <end position="210"/>
    </location>
</feature>
<name>A0A8I2YTB9_9AGAM</name>
<feature type="compositionally biased region" description="Polar residues" evidence="1">
    <location>
        <begin position="1"/>
        <end position="10"/>
    </location>
</feature>
<evidence type="ECO:0008006" key="4">
    <source>
        <dbReference type="Google" id="ProtNLM"/>
    </source>
</evidence>
<dbReference type="Gene3D" id="3.30.710.10">
    <property type="entry name" value="Potassium Channel Kv1.1, Chain A"/>
    <property type="match status" value="1"/>
</dbReference>
<dbReference type="EMBL" id="JAGFBS010000006">
    <property type="protein sequence ID" value="KAG6378924.1"/>
    <property type="molecule type" value="Genomic_DNA"/>
</dbReference>
<comment type="caution">
    <text evidence="2">The sequence shown here is derived from an EMBL/GenBank/DDBJ whole genome shotgun (WGS) entry which is preliminary data.</text>
</comment>
<evidence type="ECO:0000256" key="1">
    <source>
        <dbReference type="SAM" id="MobiDB-lite"/>
    </source>
</evidence>
<dbReference type="InterPro" id="IPR011333">
    <property type="entry name" value="SKP1/BTB/POZ_sf"/>
</dbReference>
<evidence type="ECO:0000313" key="2">
    <source>
        <dbReference type="EMBL" id="KAG6378924.1"/>
    </source>
</evidence>
<feature type="compositionally biased region" description="Low complexity" evidence="1">
    <location>
        <begin position="184"/>
        <end position="199"/>
    </location>
</feature>
<accession>A0A8I2YTB9</accession>
<proteinExistence type="predicted"/>
<dbReference type="AlphaFoldDB" id="A0A8I2YTB9"/>
<organism evidence="2 3">
    <name type="scientific">Boletus reticuloceps</name>
    <dbReference type="NCBI Taxonomy" id="495285"/>
    <lineage>
        <taxon>Eukaryota</taxon>
        <taxon>Fungi</taxon>
        <taxon>Dikarya</taxon>
        <taxon>Basidiomycota</taxon>
        <taxon>Agaricomycotina</taxon>
        <taxon>Agaricomycetes</taxon>
        <taxon>Agaricomycetidae</taxon>
        <taxon>Boletales</taxon>
        <taxon>Boletineae</taxon>
        <taxon>Boletaceae</taxon>
        <taxon>Boletoideae</taxon>
        <taxon>Boletus</taxon>
    </lineage>
</organism>
<feature type="compositionally biased region" description="Low complexity" evidence="1">
    <location>
        <begin position="49"/>
        <end position="65"/>
    </location>
</feature>
<reference evidence="2" key="1">
    <citation type="submission" date="2021-03" db="EMBL/GenBank/DDBJ databases">
        <title>Evolutionary innovations through gain and loss of genes in the ectomycorrhizal Boletales.</title>
        <authorList>
            <person name="Wu G."/>
            <person name="Miyauchi S."/>
            <person name="Morin E."/>
            <person name="Yang Z.-L."/>
            <person name="Xu J."/>
            <person name="Martin F.M."/>
        </authorList>
    </citation>
    <scope>NUCLEOTIDE SEQUENCE</scope>
    <source>
        <strain evidence="2">BR01</strain>
    </source>
</reference>
<feature type="compositionally biased region" description="Pro residues" evidence="1">
    <location>
        <begin position="147"/>
        <end position="156"/>
    </location>
</feature>
<feature type="region of interest" description="Disordered" evidence="1">
    <location>
        <begin position="1"/>
        <end position="78"/>
    </location>
</feature>
<evidence type="ECO:0000313" key="3">
    <source>
        <dbReference type="Proteomes" id="UP000683000"/>
    </source>
</evidence>
<sequence length="444" mass="48183">MILSSRVQRSPRTHASYPTNSELAPCYSAPEPLASPPTTPPRGHKHSFSSITWLNRSSSSTSSHSAPYPAPKPTRISEPKIRSSLEQLSFHRVGPLGSGATIVRTPREALFGSTDGTFAQTTEVAGLKQDIFMHEAEKNECRLLSVPPSPPLPSLPDIPDTEGDRLSSNPATISLSDHRPPPRSSSSPSSPAHVSSSPPTMLEHSCTPSCSTATLPADTNLISPPPPPFEAILLSPIPEGAINPSKFIVTLETCTTTYRTTLRSLASRPSHLSRYITSLLSPISETTSVYSNSSDASSGQNSSDFSAFFRDYLASSGCLPQSSGIHVFLDRPSAPYTHLLAYLRSAPSTPEHPETLPLAVQLGMSPSDSRLESLHELREEASYLGLVDLEMLCCHEIHRFQRVLLPAFSTVGRLVARRGPCIRSERSSRDVSLAKSLRRLRSRY</sequence>
<dbReference type="Proteomes" id="UP000683000">
    <property type="component" value="Unassembled WGS sequence"/>
</dbReference>
<keyword evidence="3" id="KW-1185">Reference proteome</keyword>
<gene>
    <name evidence="2" type="ORF">JVT61DRAFT_13209</name>
</gene>
<protein>
    <recommendedName>
        <fullName evidence="4">BTB/POZ domain-containing protein</fullName>
    </recommendedName>
</protein>
<dbReference type="OrthoDB" id="3363734at2759"/>